<keyword evidence="2" id="KW-1185">Reference proteome</keyword>
<evidence type="ECO:0008006" key="3">
    <source>
        <dbReference type="Google" id="ProtNLM"/>
    </source>
</evidence>
<accession>A0A9D5AEG2</accession>
<dbReference type="Proteomes" id="UP001058974">
    <property type="component" value="Chromosome 5"/>
</dbReference>
<proteinExistence type="predicted"/>
<gene>
    <name evidence="1" type="ORF">KIW84_052077</name>
</gene>
<reference evidence="1 2" key="1">
    <citation type="journal article" date="2022" name="Nat. Genet.">
        <title>Improved pea reference genome and pan-genome highlight genomic features and evolutionary characteristics.</title>
        <authorList>
            <person name="Yang T."/>
            <person name="Liu R."/>
            <person name="Luo Y."/>
            <person name="Hu S."/>
            <person name="Wang D."/>
            <person name="Wang C."/>
            <person name="Pandey M.K."/>
            <person name="Ge S."/>
            <person name="Xu Q."/>
            <person name="Li N."/>
            <person name="Li G."/>
            <person name="Huang Y."/>
            <person name="Saxena R.K."/>
            <person name="Ji Y."/>
            <person name="Li M."/>
            <person name="Yan X."/>
            <person name="He Y."/>
            <person name="Liu Y."/>
            <person name="Wang X."/>
            <person name="Xiang C."/>
            <person name="Varshney R.K."/>
            <person name="Ding H."/>
            <person name="Gao S."/>
            <person name="Zong X."/>
        </authorList>
    </citation>
    <scope>NUCLEOTIDE SEQUENCE [LARGE SCALE GENOMIC DNA]</scope>
    <source>
        <strain evidence="1 2">cv. Zhongwan 6</strain>
    </source>
</reference>
<evidence type="ECO:0000313" key="2">
    <source>
        <dbReference type="Proteomes" id="UP001058974"/>
    </source>
</evidence>
<protein>
    <recommendedName>
        <fullName evidence="3">Reverse transcriptase domain-containing protein</fullName>
    </recommendedName>
</protein>
<evidence type="ECO:0000313" key="1">
    <source>
        <dbReference type="EMBL" id="KAI5405158.1"/>
    </source>
</evidence>
<dbReference type="AlphaFoldDB" id="A0A9D5AEG2"/>
<dbReference type="PANTHER" id="PTHR33116">
    <property type="entry name" value="REVERSE TRANSCRIPTASE ZINC-BINDING DOMAIN-CONTAINING PROTEIN-RELATED-RELATED"/>
    <property type="match status" value="1"/>
</dbReference>
<dbReference type="Gramene" id="Psat05G0207700-T1">
    <property type="protein sequence ID" value="KAI5405158.1"/>
    <property type="gene ID" value="KIW84_052077"/>
</dbReference>
<dbReference type="EMBL" id="JAMSHJ010000005">
    <property type="protein sequence ID" value="KAI5405158.1"/>
    <property type="molecule type" value="Genomic_DNA"/>
</dbReference>
<comment type="caution">
    <text evidence="1">The sequence shown here is derived from an EMBL/GenBank/DDBJ whole genome shotgun (WGS) entry which is preliminary data.</text>
</comment>
<sequence>MITRLGKVLGSIINKNQATFIPNQHIQDRILIAYELIKGYPTKGGDIKSISLVKEAFEVFSKYIGLSVNLNKCKYYGSNVDKQTKHDIHLTNFSEGPLPFKYLAIPLMNKMLFVYHFLSLVEKIVASVKHWSARLLSFAGTVQLIKSIIFSIANNWMQFIPSPNKFAIKLKLYVGPSFGVVNRLLLGSLLSLGPRFSPSNLKGV</sequence>
<organism evidence="1 2">
    <name type="scientific">Pisum sativum</name>
    <name type="common">Garden pea</name>
    <name type="synonym">Lathyrus oleraceus</name>
    <dbReference type="NCBI Taxonomy" id="3888"/>
    <lineage>
        <taxon>Eukaryota</taxon>
        <taxon>Viridiplantae</taxon>
        <taxon>Streptophyta</taxon>
        <taxon>Embryophyta</taxon>
        <taxon>Tracheophyta</taxon>
        <taxon>Spermatophyta</taxon>
        <taxon>Magnoliopsida</taxon>
        <taxon>eudicotyledons</taxon>
        <taxon>Gunneridae</taxon>
        <taxon>Pentapetalae</taxon>
        <taxon>rosids</taxon>
        <taxon>fabids</taxon>
        <taxon>Fabales</taxon>
        <taxon>Fabaceae</taxon>
        <taxon>Papilionoideae</taxon>
        <taxon>50 kb inversion clade</taxon>
        <taxon>NPAAA clade</taxon>
        <taxon>Hologalegina</taxon>
        <taxon>IRL clade</taxon>
        <taxon>Fabeae</taxon>
        <taxon>Lathyrus</taxon>
    </lineage>
</organism>
<dbReference type="PANTHER" id="PTHR33116:SF66">
    <property type="entry name" value="REVERSE TRANSCRIPTASE ZINC-BINDING DOMAIN-CONTAINING PROTEIN"/>
    <property type="match status" value="1"/>
</dbReference>
<name>A0A9D5AEG2_PEA</name>